<keyword evidence="12 14" id="KW-0238">DNA-binding</keyword>
<keyword evidence="4 14" id="KW-0547">Nucleotide-binding</keyword>
<comment type="cofactor">
    <cofactor evidence="14">
        <name>[4Fe-4S] cluster</name>
        <dbReference type="ChEBI" id="CHEBI:49883"/>
    </cofactor>
    <text evidence="14">Binds 1 [4Fe-4S] cluster.</text>
</comment>
<accession>A0A2T0AWK8</accession>
<dbReference type="Pfam" id="PF21445">
    <property type="entry name" value="ADDB_N"/>
    <property type="match status" value="1"/>
</dbReference>
<sequence length="1127" mass="127036">MRIVLGRAGSGKTRLCLEEIKAALDTGPEGPGLIILTPEQATLQMELELHKFLSLPGFSRAQVLSFRRLGWRVFQEAGGAARSHLGEMGKRMALRAIVNVRQKDLTLFASLAGSAGFIDQLAHTIAELKLYRIEPDDLKRTAEEYRAAGRGDTILGRKLHDLAVIYGDLEQHLAGRYIDPDDYMTLLAQRLPEAPFIKGAQVWIDGFNGFTPQEEEVLEALLAVADRVTVTLCLDPALRRRQLGETELFHPTNETYHRLRSLAQRAGVDIEDDVLLTTCPRFLQSPVLAHLEAHFGRWPIKPFPGAPDGVRLVAAANPRVEVEAAAGEILRLARDENLRFREMAVLLRDLEPYHDLIVNTFRDFNIPFFIDRRRPVGHHPLLELVRAALETILENWAYDPLFRYLKSDLVPIQRREVDLLENYVLAYGIRGRLWLEETPENAIRERAVRHLRRFYREVQGRTLTVKGITTALFNLLNDLEVPRRLEKWSREAREAGDLDTAQEHEQVWDDFTELLDEMVTVMGDAPITLEEYAAVLATGMEGLKLRLIPPALDQVVVGTLDRSRQPEVRAVFILGAAEGMLPARIAEDAAFSDREREELQAAGLKLAPTGTIRLFHEEFLIYLALTRSKRHLWLSYPLADAAGRALGPSPLIRRLRQLMPALVEEYAGPDLPEGEDALLYLTTPRRAAGHLARLLGRGIPLSPLWREVYSWLEESEGGRWLDLLKGAAYTNEEKALEPRLVAHLYPEPLKMSISRLETYAACPFRYFLAYGLRLKERKLYRLEPADIGQFYHAALKVFVEELKARGRDWGEVDDLEAAAILKEGIEALVPSLQQEILNSSARYGYLRKKLEQTLLGVLAVLNEHARRGAFRPVAVEAYFGREGTVPPLELEAAPGRRVLLEGRVDRIDAARCRDRAYVRIIDYKSSQTGLDLERVYHGLSLQLPLYLQAALAAAPELLGEEADPAGILYFAVSNPVIRRQAPVRDAMEAVRLRRQALKMRGLLLADPEVIRLMDRDVEQSPDLLPVRLNKDGSIRRGAPAVTREQLNLLLALARARAVELAREILTGQIAISPYKQAKSSGCDFCPYRPVCFFDIQIPGNNYRRLPPLKGQDFWDAAAHFLAASKEG</sequence>
<evidence type="ECO:0000313" key="16">
    <source>
        <dbReference type="EMBL" id="PRR75101.1"/>
    </source>
</evidence>
<dbReference type="InterPro" id="IPR038726">
    <property type="entry name" value="PDDEXK_AddAB-type"/>
</dbReference>
<evidence type="ECO:0000256" key="6">
    <source>
        <dbReference type="ARBA" id="ARBA00022801"/>
    </source>
</evidence>
<keyword evidence="17" id="KW-1185">Reference proteome</keyword>
<dbReference type="GO" id="GO:0005524">
    <property type="term" value="F:ATP binding"/>
    <property type="evidence" value="ECO:0007669"/>
    <property type="project" value="UniProtKB-UniRule"/>
</dbReference>
<comment type="function">
    <text evidence="14">The heterodimer acts as both an ATP-dependent DNA helicase and an ATP-dependent, dual-direction single-stranded exonuclease. Recognizes the chi site generating a DNA molecule suitable for the initiation of homologous recombination. The AddB subunit has 5' -&gt; 3' nuclease activity but not helicase activity.</text>
</comment>
<dbReference type="EMBL" id="PVXM01000006">
    <property type="protein sequence ID" value="PRR75101.1"/>
    <property type="molecule type" value="Genomic_DNA"/>
</dbReference>
<dbReference type="SUPFAM" id="SSF52540">
    <property type="entry name" value="P-loop containing nucleoside triphosphate hydrolases"/>
    <property type="match status" value="2"/>
</dbReference>
<comment type="caution">
    <text evidence="16">The sequence shown here is derived from an EMBL/GenBank/DDBJ whole genome shotgun (WGS) entry which is preliminary data.</text>
</comment>
<dbReference type="InterPro" id="IPR011604">
    <property type="entry name" value="PDDEXK-like_dom_sf"/>
</dbReference>
<dbReference type="Gene3D" id="3.90.320.10">
    <property type="match status" value="1"/>
</dbReference>
<evidence type="ECO:0000256" key="4">
    <source>
        <dbReference type="ARBA" id="ARBA00022741"/>
    </source>
</evidence>
<evidence type="ECO:0000256" key="7">
    <source>
        <dbReference type="ARBA" id="ARBA00022806"/>
    </source>
</evidence>
<dbReference type="GO" id="GO:0000724">
    <property type="term" value="P:double-strand break repair via homologous recombination"/>
    <property type="evidence" value="ECO:0007669"/>
    <property type="project" value="UniProtKB-UniRule"/>
</dbReference>
<name>A0A2T0AWK8_9FIRM</name>
<dbReference type="PROSITE" id="PS51217">
    <property type="entry name" value="UVRD_HELICASE_CTER"/>
    <property type="match status" value="1"/>
</dbReference>
<comment type="subunit">
    <text evidence="14">Heterodimer of AddA and AddB.</text>
</comment>
<evidence type="ECO:0000256" key="5">
    <source>
        <dbReference type="ARBA" id="ARBA00022763"/>
    </source>
</evidence>
<keyword evidence="8 14" id="KW-0269">Exonuclease</keyword>
<comment type="cofactor">
    <cofactor evidence="14">
        <name>Mg(2+)</name>
        <dbReference type="ChEBI" id="CHEBI:18420"/>
    </cofactor>
</comment>
<proteinExistence type="inferred from homology"/>
<keyword evidence="13 14" id="KW-0234">DNA repair</keyword>
<protein>
    <recommendedName>
        <fullName evidence="14">ATP-dependent helicase/deoxyribonuclease subunit B</fullName>
        <ecNumber evidence="14">3.1.-.-</ecNumber>
    </recommendedName>
    <alternativeName>
        <fullName evidence="14">ATP-dependent helicase/nuclease subunit AddB</fullName>
    </alternativeName>
</protein>
<dbReference type="HAMAP" id="MF_01452">
    <property type="entry name" value="AddB_type1"/>
    <property type="match status" value="1"/>
</dbReference>
<keyword evidence="5 14" id="KW-0227">DNA damage</keyword>
<evidence type="ECO:0000256" key="8">
    <source>
        <dbReference type="ARBA" id="ARBA00022839"/>
    </source>
</evidence>
<dbReference type="GO" id="GO:0004386">
    <property type="term" value="F:helicase activity"/>
    <property type="evidence" value="ECO:0007669"/>
    <property type="project" value="UniProtKB-KW"/>
</dbReference>
<feature type="binding site" evidence="14">
    <location>
        <position position="762"/>
    </location>
    <ligand>
        <name>[4Fe-4S] cluster</name>
        <dbReference type="ChEBI" id="CHEBI:49883"/>
    </ligand>
</feature>
<dbReference type="GO" id="GO:0046872">
    <property type="term" value="F:metal ion binding"/>
    <property type="evidence" value="ECO:0007669"/>
    <property type="project" value="UniProtKB-KW"/>
</dbReference>
<dbReference type="Pfam" id="PF12705">
    <property type="entry name" value="PDDEXK_1"/>
    <property type="match status" value="1"/>
</dbReference>
<evidence type="ECO:0000256" key="14">
    <source>
        <dbReference type="HAMAP-Rule" id="MF_01452"/>
    </source>
</evidence>
<dbReference type="GO" id="GO:0003690">
    <property type="term" value="F:double-stranded DNA binding"/>
    <property type="evidence" value="ECO:0007669"/>
    <property type="project" value="UniProtKB-UniRule"/>
</dbReference>
<evidence type="ECO:0000256" key="12">
    <source>
        <dbReference type="ARBA" id="ARBA00023125"/>
    </source>
</evidence>
<keyword evidence="1 14" id="KW-0004">4Fe-4S</keyword>
<dbReference type="PANTHER" id="PTHR30591:SF1">
    <property type="entry name" value="RECBCD ENZYME SUBUNIT RECC"/>
    <property type="match status" value="1"/>
</dbReference>
<feature type="domain" description="UvrD-like helicase C-terminal" evidence="15">
    <location>
        <begin position="279"/>
        <end position="565"/>
    </location>
</feature>
<comment type="similarity">
    <text evidence="14">Belongs to the helicase family. AddB/RexB type 1 subfamily.</text>
</comment>
<keyword evidence="3 14" id="KW-0479">Metal-binding</keyword>
<evidence type="ECO:0000256" key="3">
    <source>
        <dbReference type="ARBA" id="ARBA00022723"/>
    </source>
</evidence>
<keyword evidence="10 14" id="KW-0408">Iron</keyword>
<dbReference type="InterPro" id="IPR049035">
    <property type="entry name" value="ADDB_N"/>
</dbReference>
<keyword evidence="11 14" id="KW-0411">Iron-sulfur</keyword>
<dbReference type="InterPro" id="IPR027417">
    <property type="entry name" value="P-loop_NTPase"/>
</dbReference>
<keyword evidence="6 14" id="KW-0378">Hydrolase</keyword>
<evidence type="ECO:0000313" key="17">
    <source>
        <dbReference type="Proteomes" id="UP000238415"/>
    </source>
</evidence>
<evidence type="ECO:0000256" key="2">
    <source>
        <dbReference type="ARBA" id="ARBA00022722"/>
    </source>
</evidence>
<organism evidence="16 17">
    <name type="scientific">Neomoorella humiferrea</name>
    <dbReference type="NCBI Taxonomy" id="676965"/>
    <lineage>
        <taxon>Bacteria</taxon>
        <taxon>Bacillati</taxon>
        <taxon>Bacillota</taxon>
        <taxon>Clostridia</taxon>
        <taxon>Neomoorellales</taxon>
        <taxon>Neomoorellaceae</taxon>
        <taxon>Neomoorella</taxon>
    </lineage>
</organism>
<dbReference type="EC" id="3.1.-.-" evidence="14"/>
<evidence type="ECO:0000256" key="9">
    <source>
        <dbReference type="ARBA" id="ARBA00022840"/>
    </source>
</evidence>
<dbReference type="GO" id="GO:0051539">
    <property type="term" value="F:4 iron, 4 sulfur cluster binding"/>
    <property type="evidence" value="ECO:0007669"/>
    <property type="project" value="UniProtKB-KW"/>
</dbReference>
<evidence type="ECO:0000256" key="1">
    <source>
        <dbReference type="ARBA" id="ARBA00022485"/>
    </source>
</evidence>
<keyword evidence="2 14" id="KW-0540">Nuclease</keyword>
<feature type="binding site" evidence="14">
    <location>
        <position position="1082"/>
    </location>
    <ligand>
        <name>[4Fe-4S] cluster</name>
        <dbReference type="ChEBI" id="CHEBI:49883"/>
    </ligand>
</feature>
<evidence type="ECO:0000256" key="10">
    <source>
        <dbReference type="ARBA" id="ARBA00023004"/>
    </source>
</evidence>
<dbReference type="GO" id="GO:0008409">
    <property type="term" value="F:5'-3' exonuclease activity"/>
    <property type="evidence" value="ECO:0007669"/>
    <property type="project" value="UniProtKB-UniRule"/>
</dbReference>
<dbReference type="AlphaFoldDB" id="A0A2T0AWK8"/>
<dbReference type="InterPro" id="IPR014140">
    <property type="entry name" value="DNA_helicase_suAddB"/>
</dbReference>
<keyword evidence="9 14" id="KW-0067">ATP-binding</keyword>
<feature type="binding site" evidence="14">
    <location>
        <position position="1091"/>
    </location>
    <ligand>
        <name>[4Fe-4S] cluster</name>
        <dbReference type="ChEBI" id="CHEBI:49883"/>
    </ligand>
</feature>
<dbReference type="InterPro" id="IPR014017">
    <property type="entry name" value="DNA_helicase_UvrD-like_C"/>
</dbReference>
<dbReference type="Proteomes" id="UP000238415">
    <property type="component" value="Unassembled WGS sequence"/>
</dbReference>
<dbReference type="Gene3D" id="3.40.50.300">
    <property type="entry name" value="P-loop containing nucleotide triphosphate hydrolases"/>
    <property type="match status" value="3"/>
</dbReference>
<evidence type="ECO:0000259" key="15">
    <source>
        <dbReference type="PROSITE" id="PS51217"/>
    </source>
</evidence>
<keyword evidence="7 14" id="KW-0347">Helicase</keyword>
<dbReference type="PANTHER" id="PTHR30591">
    <property type="entry name" value="RECBCD ENZYME SUBUNIT RECC"/>
    <property type="match status" value="1"/>
</dbReference>
<comment type="miscellaneous">
    <text evidence="14">Despite having conserved helicase domains, this subunit does not have helicase activity.</text>
</comment>
<evidence type="ECO:0000256" key="13">
    <source>
        <dbReference type="ARBA" id="ARBA00023204"/>
    </source>
</evidence>
<gene>
    <name evidence="14 16" type="primary">addB</name>
    <name evidence="16" type="ORF">MOHU_06080</name>
</gene>
<feature type="binding site" evidence="14">
    <location>
        <position position="1085"/>
    </location>
    <ligand>
        <name>[4Fe-4S] cluster</name>
        <dbReference type="ChEBI" id="CHEBI:49883"/>
    </ligand>
</feature>
<reference evidence="16 17" key="1">
    <citation type="submission" date="2018-03" db="EMBL/GenBank/DDBJ databases">
        <title>Genome sequence of Moorella humiferrea DSM 23265.</title>
        <authorList>
            <person name="Poehlein A."/>
            <person name="Daniel R."/>
        </authorList>
    </citation>
    <scope>NUCLEOTIDE SEQUENCE [LARGE SCALE GENOMIC DNA]</scope>
    <source>
        <strain evidence="16 17">DSM 23265</strain>
    </source>
</reference>
<evidence type="ECO:0000256" key="11">
    <source>
        <dbReference type="ARBA" id="ARBA00023014"/>
    </source>
</evidence>